<dbReference type="AlphaFoldDB" id="A0A3P3DQK1"/>
<dbReference type="Pfam" id="PF02525">
    <property type="entry name" value="Flavodoxin_2"/>
    <property type="match status" value="1"/>
</dbReference>
<comment type="similarity">
    <text evidence="1">Belongs to the NAD(P)H dehydrogenase (quinone) family.</text>
</comment>
<protein>
    <submittedName>
        <fullName evidence="4">Flavodoxin family protein</fullName>
    </submittedName>
</protein>
<dbReference type="InterPro" id="IPR029039">
    <property type="entry name" value="Flavoprotein-like_sf"/>
</dbReference>
<accession>A0A3P3DQK1</accession>
<evidence type="ECO:0000256" key="1">
    <source>
        <dbReference type="ARBA" id="ARBA00006252"/>
    </source>
</evidence>
<keyword evidence="2" id="KW-0560">Oxidoreductase</keyword>
<evidence type="ECO:0000259" key="3">
    <source>
        <dbReference type="Pfam" id="PF02525"/>
    </source>
</evidence>
<dbReference type="Proteomes" id="UP000282125">
    <property type="component" value="Unassembled WGS sequence"/>
</dbReference>
<dbReference type="PANTHER" id="PTHR10204:SF34">
    <property type="entry name" value="NAD(P)H DEHYDROGENASE [QUINONE] 1 ISOFORM 1"/>
    <property type="match status" value="1"/>
</dbReference>
<evidence type="ECO:0000313" key="4">
    <source>
        <dbReference type="EMBL" id="RRH76214.1"/>
    </source>
</evidence>
<dbReference type="InterPro" id="IPR003680">
    <property type="entry name" value="Flavodoxin_fold"/>
</dbReference>
<keyword evidence="5" id="KW-1185">Reference proteome</keyword>
<gene>
    <name evidence="4" type="ORF">EG244_07335</name>
</gene>
<evidence type="ECO:0000256" key="2">
    <source>
        <dbReference type="ARBA" id="ARBA00023002"/>
    </source>
</evidence>
<dbReference type="InterPro" id="IPR051545">
    <property type="entry name" value="NAD(P)H_dehydrogenase_qn"/>
</dbReference>
<comment type="caution">
    <text evidence="4">The sequence shown here is derived from an EMBL/GenBank/DDBJ whole genome shotgun (WGS) entry which is preliminary data.</text>
</comment>
<dbReference type="GO" id="GO:0003955">
    <property type="term" value="F:NAD(P)H dehydrogenase (quinone) activity"/>
    <property type="evidence" value="ECO:0007669"/>
    <property type="project" value="TreeGrafter"/>
</dbReference>
<organism evidence="4 5">
    <name type="scientific">Falsigemmobacter faecalis</name>
    <dbReference type="NCBI Taxonomy" id="2488730"/>
    <lineage>
        <taxon>Bacteria</taxon>
        <taxon>Pseudomonadati</taxon>
        <taxon>Pseudomonadota</taxon>
        <taxon>Alphaproteobacteria</taxon>
        <taxon>Rhodobacterales</taxon>
        <taxon>Paracoccaceae</taxon>
        <taxon>Falsigemmobacter</taxon>
    </lineage>
</organism>
<dbReference type="EMBL" id="RRAZ01000008">
    <property type="protein sequence ID" value="RRH76214.1"/>
    <property type="molecule type" value="Genomic_DNA"/>
</dbReference>
<reference evidence="4 5" key="1">
    <citation type="submission" date="2018-11" db="EMBL/GenBank/DDBJ databases">
        <title>Gemmobacter sp. nov., YIM 102744-1 draft genome.</title>
        <authorList>
            <person name="Li G."/>
            <person name="Jiang Y."/>
        </authorList>
    </citation>
    <scope>NUCLEOTIDE SEQUENCE [LARGE SCALE GENOMIC DNA]</scope>
    <source>
        <strain evidence="4 5">YIM 102744-1</strain>
    </source>
</reference>
<dbReference type="PANTHER" id="PTHR10204">
    <property type="entry name" value="NAD P H OXIDOREDUCTASE-RELATED"/>
    <property type="match status" value="1"/>
</dbReference>
<sequence length="241" mass="27262">MNVLIVCAHFDANSFNASLLAATTRRLEAFGHKVRVSDLYAMRFQPVTLPEDFSDPENPAHIRYDTEQRHAAAKGRLPADVVAELEKIDWCDLMILQFPWYWFGLPAILKGWVHRVFAMGVAYGGGKWYERGAFSGRKAILNFSTGCFPGMCGPDGIRLRADNQNRTVAARIIALKKALGHRSYRVAPRLQSFKRPNILSMRLRRRSRRLSYLTGVSRVFLPGMQGVIPLFLSTYLKQSAS</sequence>
<dbReference type="OrthoDB" id="9798454at2"/>
<dbReference type="Gene3D" id="3.40.50.360">
    <property type="match status" value="1"/>
</dbReference>
<evidence type="ECO:0000313" key="5">
    <source>
        <dbReference type="Proteomes" id="UP000282125"/>
    </source>
</evidence>
<proteinExistence type="inferred from homology"/>
<name>A0A3P3DQK1_9RHOB</name>
<dbReference type="SUPFAM" id="SSF52218">
    <property type="entry name" value="Flavoproteins"/>
    <property type="match status" value="1"/>
</dbReference>
<feature type="domain" description="Flavodoxin-like fold" evidence="3">
    <location>
        <begin position="1"/>
        <end position="148"/>
    </location>
</feature>
<dbReference type="GO" id="GO:0005829">
    <property type="term" value="C:cytosol"/>
    <property type="evidence" value="ECO:0007669"/>
    <property type="project" value="TreeGrafter"/>
</dbReference>